<organism evidence="6 7">
    <name type="scientific">Haematococcus lacustris</name>
    <name type="common">Green alga</name>
    <name type="synonym">Haematococcus pluvialis</name>
    <dbReference type="NCBI Taxonomy" id="44745"/>
    <lineage>
        <taxon>Eukaryota</taxon>
        <taxon>Viridiplantae</taxon>
        <taxon>Chlorophyta</taxon>
        <taxon>core chlorophytes</taxon>
        <taxon>Chlorophyceae</taxon>
        <taxon>CS clade</taxon>
        <taxon>Chlamydomonadales</taxon>
        <taxon>Haematococcaceae</taxon>
        <taxon>Haematococcus</taxon>
    </lineage>
</organism>
<feature type="non-terminal residue" evidence="6">
    <location>
        <position position="1"/>
    </location>
</feature>
<evidence type="ECO:0000313" key="7">
    <source>
        <dbReference type="Proteomes" id="UP000485058"/>
    </source>
</evidence>
<dbReference type="PANTHER" id="PTHR22846:SF2">
    <property type="entry name" value="F-BOX-LIKE_WD REPEAT-CONTAINING PROTEIN EBI"/>
    <property type="match status" value="1"/>
</dbReference>
<dbReference type="PANTHER" id="PTHR22846">
    <property type="entry name" value="WD40 REPEAT PROTEIN"/>
    <property type="match status" value="1"/>
</dbReference>
<dbReference type="SUPFAM" id="SSF50978">
    <property type="entry name" value="WD40 repeat-like"/>
    <property type="match status" value="1"/>
</dbReference>
<evidence type="ECO:0000256" key="4">
    <source>
        <dbReference type="ARBA" id="ARBA00023242"/>
    </source>
</evidence>
<feature type="repeat" description="WD" evidence="5">
    <location>
        <begin position="41"/>
        <end position="82"/>
    </location>
</feature>
<reference evidence="6 7" key="1">
    <citation type="submission" date="2020-02" db="EMBL/GenBank/DDBJ databases">
        <title>Draft genome sequence of Haematococcus lacustris strain NIES-144.</title>
        <authorList>
            <person name="Morimoto D."/>
            <person name="Nakagawa S."/>
            <person name="Yoshida T."/>
            <person name="Sawayama S."/>
        </authorList>
    </citation>
    <scope>NUCLEOTIDE SEQUENCE [LARGE SCALE GENOMIC DNA]</scope>
    <source>
        <strain evidence="6 7">NIES-144</strain>
    </source>
</reference>
<dbReference type="Pfam" id="PF00400">
    <property type="entry name" value="WD40"/>
    <property type="match status" value="2"/>
</dbReference>
<evidence type="ECO:0000256" key="5">
    <source>
        <dbReference type="PROSITE-ProRule" id="PRU00221"/>
    </source>
</evidence>
<proteinExistence type="predicted"/>
<feature type="non-terminal residue" evidence="6">
    <location>
        <position position="123"/>
    </location>
</feature>
<keyword evidence="2 5" id="KW-0853">WD repeat</keyword>
<dbReference type="AlphaFoldDB" id="A0A699YHQ0"/>
<dbReference type="PROSITE" id="PS00678">
    <property type="entry name" value="WD_REPEATS_1"/>
    <property type="match status" value="1"/>
</dbReference>
<dbReference type="InterPro" id="IPR036322">
    <property type="entry name" value="WD40_repeat_dom_sf"/>
</dbReference>
<dbReference type="GO" id="GO:0006357">
    <property type="term" value="P:regulation of transcription by RNA polymerase II"/>
    <property type="evidence" value="ECO:0007669"/>
    <property type="project" value="TreeGrafter"/>
</dbReference>
<dbReference type="SMART" id="SM00320">
    <property type="entry name" value="WD40"/>
    <property type="match status" value="3"/>
</dbReference>
<keyword evidence="4" id="KW-0539">Nucleus</keyword>
<protein>
    <submittedName>
        <fullName evidence="6">Uncharacterized protein</fullName>
    </submittedName>
</protein>
<evidence type="ECO:0000256" key="2">
    <source>
        <dbReference type="ARBA" id="ARBA00022574"/>
    </source>
</evidence>
<dbReference type="Gene3D" id="2.130.10.10">
    <property type="entry name" value="YVTN repeat-like/Quinoprotein amine dehydrogenase"/>
    <property type="match status" value="1"/>
</dbReference>
<evidence type="ECO:0000256" key="1">
    <source>
        <dbReference type="ARBA" id="ARBA00004123"/>
    </source>
</evidence>
<accession>A0A699YHQ0</accession>
<dbReference type="PROSITE" id="PS50082">
    <property type="entry name" value="WD_REPEATS_2"/>
    <property type="match status" value="1"/>
</dbReference>
<dbReference type="InterPro" id="IPR045183">
    <property type="entry name" value="Ebi-like"/>
</dbReference>
<comment type="subcellular location">
    <subcellularLocation>
        <location evidence="1">Nucleus</location>
    </subcellularLocation>
</comment>
<evidence type="ECO:0000313" key="6">
    <source>
        <dbReference type="EMBL" id="GFH09011.1"/>
    </source>
</evidence>
<dbReference type="GO" id="GO:0000118">
    <property type="term" value="C:histone deacetylase complex"/>
    <property type="evidence" value="ECO:0007669"/>
    <property type="project" value="TreeGrafter"/>
</dbReference>
<dbReference type="GO" id="GO:0003714">
    <property type="term" value="F:transcription corepressor activity"/>
    <property type="evidence" value="ECO:0007669"/>
    <property type="project" value="InterPro"/>
</dbReference>
<gene>
    <name evidence="6" type="ORF">HaLaN_04070</name>
</gene>
<dbReference type="InterPro" id="IPR001680">
    <property type="entry name" value="WD40_rpt"/>
</dbReference>
<dbReference type="EMBL" id="BLLF01000202">
    <property type="protein sequence ID" value="GFH09011.1"/>
    <property type="molecule type" value="Genomic_DNA"/>
</dbReference>
<keyword evidence="3" id="KW-0677">Repeat</keyword>
<evidence type="ECO:0000256" key="3">
    <source>
        <dbReference type="ARBA" id="ARBA00022737"/>
    </source>
</evidence>
<keyword evidence="7" id="KW-1185">Reference proteome</keyword>
<sequence>ANKHKDITALEWTADGSVLATADVSGRARLWSKEGKLKQTLCKHKAPVFALKWNRKCDLLLSAGVDKTMVVWDVKSGEPRQVFVSENAGILLDVDWRNNSSFSACCRDHKIYTYRLGTATPIK</sequence>
<comment type="caution">
    <text evidence="6">The sequence shown here is derived from an EMBL/GenBank/DDBJ whole genome shotgun (WGS) entry which is preliminary data.</text>
</comment>
<dbReference type="PROSITE" id="PS50294">
    <property type="entry name" value="WD_REPEATS_REGION"/>
    <property type="match status" value="1"/>
</dbReference>
<dbReference type="Proteomes" id="UP000485058">
    <property type="component" value="Unassembled WGS sequence"/>
</dbReference>
<dbReference type="InterPro" id="IPR019775">
    <property type="entry name" value="WD40_repeat_CS"/>
</dbReference>
<dbReference type="InterPro" id="IPR015943">
    <property type="entry name" value="WD40/YVTN_repeat-like_dom_sf"/>
</dbReference>
<name>A0A699YHQ0_HAELA</name>